<dbReference type="InterPro" id="IPR017896">
    <property type="entry name" value="4Fe4S_Fe-S-bd"/>
</dbReference>
<dbReference type="SUPFAM" id="SSF100950">
    <property type="entry name" value="NagB/RpiA/CoA transferase-like"/>
    <property type="match status" value="1"/>
</dbReference>
<dbReference type="SUPFAM" id="SSF46548">
    <property type="entry name" value="alpha-helical ferredoxin"/>
    <property type="match status" value="1"/>
</dbReference>
<feature type="domain" description="4Fe-4S ferredoxin-type" evidence="8">
    <location>
        <begin position="345"/>
        <end position="373"/>
    </location>
</feature>
<dbReference type="InterPro" id="IPR004452">
    <property type="entry name" value="LutB/LldF"/>
</dbReference>
<dbReference type="Pfam" id="PF13183">
    <property type="entry name" value="Fer4_8"/>
    <property type="match status" value="1"/>
</dbReference>
<dbReference type="InterPro" id="IPR037171">
    <property type="entry name" value="NagB/RpiA_transferase-like"/>
</dbReference>
<keyword evidence="5" id="KW-0249">Electron transport</keyword>
<evidence type="ECO:0000256" key="6">
    <source>
        <dbReference type="ARBA" id="ARBA00023004"/>
    </source>
</evidence>
<keyword evidence="2" id="KW-0004">4Fe-4S</keyword>
<dbReference type="EMBL" id="CP121694">
    <property type="protein sequence ID" value="WRO21570.1"/>
    <property type="molecule type" value="Genomic_DNA"/>
</dbReference>
<gene>
    <name evidence="9" type="ORF">MFMK1_001380</name>
</gene>
<evidence type="ECO:0000256" key="2">
    <source>
        <dbReference type="ARBA" id="ARBA00022485"/>
    </source>
</evidence>
<dbReference type="Proteomes" id="UP001329915">
    <property type="component" value="Chromosome"/>
</dbReference>
<evidence type="ECO:0000256" key="4">
    <source>
        <dbReference type="ARBA" id="ARBA00022737"/>
    </source>
</evidence>
<keyword evidence="1" id="KW-0813">Transport</keyword>
<protein>
    <submittedName>
        <fullName evidence="9">LUD domain-containing protein</fullName>
    </submittedName>
</protein>
<sequence length="716" mass="77057">MKATKVFGEKITSAIQDDESKRGRDRALNIIRPNMLKMVQKYPDKHNQLRAVKRESLNNMSDLVDQATAKLEENGCKVFIAKDAAGAQKYICNIVNQGPVVKSKSNVAKEIGLVEALEEKGLNIVETDLGDWINQLAKSKASHTLAPAIHIPAEKVRQMFSKIEGRELSGDIDELVGVARNHLRATMETARFGITGANAITADTGSVILTENEGNIRAVTTLPKVHIVVAGINKIVPTFEDGVLVVQSASIYGVGQDIGTYISVISGPAKSKKSAFGPEEVHVVLIDNGRSAAKEAGFEEAFYCINCGSCQNFCPVYDTIGNAFGKKYIGGSGVVQTAFTRSLAEAEESGLSACLSCGTCIQVCPNSIDTPGMISRLRSTVLAEKGMGTVKGYALNKVLRNQRRLEGAAGKAAKVKGILLVPDEQKRGCRARIGPAGFKNRVLPMPTAQSFLRTAPSTVKVSNPKMKVALYSGCLVNVAYTDVGHTALKVLKNNQVEVVVPKDQECCGLPMMVNGDMDTARELAKKNIDLLLEADADKVVNVCATCQSMLHDYPLLFAGLDEEYHQRAVKLADKVVDIVSLLVDELGINNKGLKFAGDPITVTYHNPCHLKDLRTNYGKHDNPRLLLSEMAGITFSECEGADKCCGFGGTVSFDHYNLTGCIGRTKAEEIAASAVDVVCTSCPGCMASLTDGLTQLGSDIKVKHMVELIAESDWNK</sequence>
<proteinExistence type="predicted"/>
<dbReference type="GO" id="GO:0046872">
    <property type="term" value="F:metal ion binding"/>
    <property type="evidence" value="ECO:0007669"/>
    <property type="project" value="UniProtKB-KW"/>
</dbReference>
<accession>A0AAU0UMQ1</accession>
<dbReference type="AlphaFoldDB" id="A0AAU0UMQ1"/>
<dbReference type="Pfam" id="PF02589">
    <property type="entry name" value="LUD_dom"/>
    <property type="match status" value="1"/>
</dbReference>
<evidence type="ECO:0000313" key="10">
    <source>
        <dbReference type="Proteomes" id="UP001329915"/>
    </source>
</evidence>
<dbReference type="Gene3D" id="1.10.1060.10">
    <property type="entry name" value="Alpha-helical ferredoxin"/>
    <property type="match status" value="1"/>
</dbReference>
<evidence type="ECO:0000256" key="5">
    <source>
        <dbReference type="ARBA" id="ARBA00022982"/>
    </source>
</evidence>
<feature type="domain" description="4Fe-4S ferredoxin-type" evidence="8">
    <location>
        <begin position="294"/>
        <end position="325"/>
    </location>
</feature>
<dbReference type="InterPro" id="IPR024185">
    <property type="entry name" value="FTHF_cligase-like_sf"/>
</dbReference>
<dbReference type="GO" id="GO:0051539">
    <property type="term" value="F:4 iron, 4 sulfur cluster binding"/>
    <property type="evidence" value="ECO:0007669"/>
    <property type="project" value="UniProtKB-KW"/>
</dbReference>
<organism evidence="9 10">
    <name type="scientific">Metallumcola ferriviriculae</name>
    <dbReference type="NCBI Taxonomy" id="3039180"/>
    <lineage>
        <taxon>Bacteria</taxon>
        <taxon>Bacillati</taxon>
        <taxon>Bacillota</taxon>
        <taxon>Clostridia</taxon>
        <taxon>Neomoorellales</taxon>
        <taxon>Desulfitibacteraceae</taxon>
        <taxon>Metallumcola</taxon>
    </lineage>
</organism>
<dbReference type="InterPro" id="IPR004017">
    <property type="entry name" value="Cys_rich_dom"/>
</dbReference>
<dbReference type="PROSITE" id="PS00198">
    <property type="entry name" value="4FE4S_FER_1"/>
    <property type="match status" value="2"/>
</dbReference>
<keyword evidence="6" id="KW-0408">Iron</keyword>
<dbReference type="GO" id="GO:0006089">
    <property type="term" value="P:lactate metabolic process"/>
    <property type="evidence" value="ECO:0007669"/>
    <property type="project" value="InterPro"/>
</dbReference>
<evidence type="ECO:0000313" key="9">
    <source>
        <dbReference type="EMBL" id="WRO21570.1"/>
    </source>
</evidence>
<dbReference type="PANTHER" id="PTHR47153:SF2">
    <property type="entry name" value="LACTATE UTILIZATION PROTEIN B"/>
    <property type="match status" value="1"/>
</dbReference>
<dbReference type="PANTHER" id="PTHR47153">
    <property type="entry name" value="LACTATE UTILIZATION PROTEIN B"/>
    <property type="match status" value="1"/>
</dbReference>
<dbReference type="KEGG" id="dbc:MFMK1_001380"/>
<keyword evidence="7" id="KW-0411">Iron-sulfur</keyword>
<dbReference type="Pfam" id="PF02754">
    <property type="entry name" value="CCG"/>
    <property type="match status" value="2"/>
</dbReference>
<evidence type="ECO:0000259" key="8">
    <source>
        <dbReference type="PROSITE" id="PS51379"/>
    </source>
</evidence>
<evidence type="ECO:0000256" key="7">
    <source>
        <dbReference type="ARBA" id="ARBA00023014"/>
    </source>
</evidence>
<dbReference type="InterPro" id="IPR017900">
    <property type="entry name" value="4Fe4S_Fe_S_CS"/>
</dbReference>
<dbReference type="InterPro" id="IPR009051">
    <property type="entry name" value="Helical_ferredxn"/>
</dbReference>
<evidence type="ECO:0000256" key="1">
    <source>
        <dbReference type="ARBA" id="ARBA00022448"/>
    </source>
</evidence>
<reference evidence="9 10" key="1">
    <citation type="submission" date="2023-04" db="EMBL/GenBank/DDBJ databases">
        <authorList>
            <person name="Hsu D."/>
        </authorList>
    </citation>
    <scope>NUCLEOTIDE SEQUENCE [LARGE SCALE GENOMIC DNA]</scope>
    <source>
        <strain evidence="9 10">MK1</strain>
    </source>
</reference>
<dbReference type="InterPro" id="IPR003741">
    <property type="entry name" value="LUD_dom"/>
</dbReference>
<keyword evidence="3" id="KW-0479">Metal-binding</keyword>
<dbReference type="RefSeq" id="WP_366924406.1">
    <property type="nucleotide sequence ID" value="NZ_CP121694.1"/>
</dbReference>
<name>A0AAU0UMQ1_9FIRM</name>
<dbReference type="PROSITE" id="PS51379">
    <property type="entry name" value="4FE4S_FER_2"/>
    <property type="match status" value="2"/>
</dbReference>
<dbReference type="Gene3D" id="3.40.50.10420">
    <property type="entry name" value="NagB/RpiA/CoA transferase-like"/>
    <property type="match status" value="1"/>
</dbReference>
<dbReference type="GO" id="GO:0016491">
    <property type="term" value="F:oxidoreductase activity"/>
    <property type="evidence" value="ECO:0007669"/>
    <property type="project" value="UniProtKB-ARBA"/>
</dbReference>
<keyword evidence="4" id="KW-0677">Repeat</keyword>
<evidence type="ECO:0000256" key="3">
    <source>
        <dbReference type="ARBA" id="ARBA00022723"/>
    </source>
</evidence>
<keyword evidence="10" id="KW-1185">Reference proteome</keyword>